<dbReference type="Proteomes" id="UP000593571">
    <property type="component" value="Unassembled WGS sequence"/>
</dbReference>
<name>A0A7J8E8H8_ROUAE</name>
<feature type="transmembrane region" description="Helical" evidence="1">
    <location>
        <begin position="110"/>
        <end position="127"/>
    </location>
</feature>
<gene>
    <name evidence="2" type="ORF">HJG63_008159</name>
</gene>
<keyword evidence="1" id="KW-0472">Membrane</keyword>
<accession>A0A7J8E8H8</accession>
<sequence>MEFTLKENVQMEYGFHYRECSKRISFKNKCWIRLSLIFFSPWKFFEFYLTVLYIQFISKADWVNSYLFYKYWSLLDDSSGVITFISHLSLCSFLCSIFQKMLKSKLSRKCFLVDSSLFLVFILSYTVEGLPQHILGKTNL</sequence>
<dbReference type="AlphaFoldDB" id="A0A7J8E8H8"/>
<evidence type="ECO:0000313" key="3">
    <source>
        <dbReference type="Proteomes" id="UP000593571"/>
    </source>
</evidence>
<dbReference type="EMBL" id="JACASE010000010">
    <property type="protein sequence ID" value="KAF6431650.1"/>
    <property type="molecule type" value="Genomic_DNA"/>
</dbReference>
<comment type="caution">
    <text evidence="2">The sequence shown here is derived from an EMBL/GenBank/DDBJ whole genome shotgun (WGS) entry which is preliminary data.</text>
</comment>
<evidence type="ECO:0000313" key="2">
    <source>
        <dbReference type="EMBL" id="KAF6431650.1"/>
    </source>
</evidence>
<organism evidence="2 3">
    <name type="scientific">Rousettus aegyptiacus</name>
    <name type="common">Egyptian fruit bat</name>
    <name type="synonym">Pteropus aegyptiacus</name>
    <dbReference type="NCBI Taxonomy" id="9407"/>
    <lineage>
        <taxon>Eukaryota</taxon>
        <taxon>Metazoa</taxon>
        <taxon>Chordata</taxon>
        <taxon>Craniata</taxon>
        <taxon>Vertebrata</taxon>
        <taxon>Euteleostomi</taxon>
        <taxon>Mammalia</taxon>
        <taxon>Eutheria</taxon>
        <taxon>Laurasiatheria</taxon>
        <taxon>Chiroptera</taxon>
        <taxon>Yinpterochiroptera</taxon>
        <taxon>Pteropodoidea</taxon>
        <taxon>Pteropodidae</taxon>
        <taxon>Rousettinae</taxon>
        <taxon>Rousettus</taxon>
    </lineage>
</organism>
<evidence type="ECO:0000256" key="1">
    <source>
        <dbReference type="SAM" id="Phobius"/>
    </source>
</evidence>
<reference evidence="2 3" key="1">
    <citation type="journal article" date="2020" name="Nature">
        <title>Six reference-quality genomes reveal evolution of bat adaptations.</title>
        <authorList>
            <person name="Jebb D."/>
            <person name="Huang Z."/>
            <person name="Pippel M."/>
            <person name="Hughes G.M."/>
            <person name="Lavrichenko K."/>
            <person name="Devanna P."/>
            <person name="Winkler S."/>
            <person name="Jermiin L.S."/>
            <person name="Skirmuntt E.C."/>
            <person name="Katzourakis A."/>
            <person name="Burkitt-Gray L."/>
            <person name="Ray D.A."/>
            <person name="Sullivan K.A.M."/>
            <person name="Roscito J.G."/>
            <person name="Kirilenko B.M."/>
            <person name="Davalos L.M."/>
            <person name="Corthals A.P."/>
            <person name="Power M.L."/>
            <person name="Jones G."/>
            <person name="Ransome R.D."/>
            <person name="Dechmann D.K.N."/>
            <person name="Locatelli A.G."/>
            <person name="Puechmaille S.J."/>
            <person name="Fedrigo O."/>
            <person name="Jarvis E.D."/>
            <person name="Hiller M."/>
            <person name="Vernes S.C."/>
            <person name="Myers E.W."/>
            <person name="Teeling E.C."/>
        </authorList>
    </citation>
    <scope>NUCLEOTIDE SEQUENCE [LARGE SCALE GENOMIC DNA]</scope>
    <source>
        <strain evidence="2">MRouAeg1</strain>
        <tissue evidence="2">Muscle</tissue>
    </source>
</reference>
<keyword evidence="3" id="KW-1185">Reference proteome</keyword>
<feature type="transmembrane region" description="Helical" evidence="1">
    <location>
        <begin position="31"/>
        <end position="58"/>
    </location>
</feature>
<keyword evidence="1" id="KW-0812">Transmembrane</keyword>
<protein>
    <submittedName>
        <fullName evidence="2">Uncharacterized protein</fullName>
    </submittedName>
</protein>
<keyword evidence="1" id="KW-1133">Transmembrane helix</keyword>
<feature type="transmembrane region" description="Helical" evidence="1">
    <location>
        <begin position="78"/>
        <end position="98"/>
    </location>
</feature>
<proteinExistence type="predicted"/>